<dbReference type="Pfam" id="PF03432">
    <property type="entry name" value="Relaxase"/>
    <property type="match status" value="1"/>
</dbReference>
<organism evidence="3 4">
    <name type="scientific">Butyrivibrio fibrisolvens DSM 3071</name>
    <dbReference type="NCBI Taxonomy" id="1121131"/>
    <lineage>
        <taxon>Bacteria</taxon>
        <taxon>Bacillati</taxon>
        <taxon>Bacillota</taxon>
        <taxon>Clostridia</taxon>
        <taxon>Lachnospirales</taxon>
        <taxon>Lachnospiraceae</taxon>
        <taxon>Butyrivibrio</taxon>
    </lineage>
</organism>
<feature type="domain" description="MobA/VirD2-like nuclease" evidence="2">
    <location>
        <begin position="19"/>
        <end position="147"/>
    </location>
</feature>
<reference evidence="4" key="1">
    <citation type="submission" date="2016-11" db="EMBL/GenBank/DDBJ databases">
        <authorList>
            <person name="Varghese N."/>
            <person name="Submissions S."/>
        </authorList>
    </citation>
    <scope>NUCLEOTIDE SEQUENCE [LARGE SCALE GENOMIC DNA]</scope>
    <source>
        <strain evidence="4">DSM 3071</strain>
    </source>
</reference>
<proteinExistence type="predicted"/>
<dbReference type="STRING" id="1121131.SAMN02745229_00164"/>
<protein>
    <submittedName>
        <fullName evidence="3">Relaxase/Mobilisation nuclease domain-containing protein</fullName>
    </submittedName>
</protein>
<gene>
    <name evidence="3" type="ORF">SAMN02745229_00164</name>
</gene>
<dbReference type="AlphaFoldDB" id="A0A1M5Q1I5"/>
<dbReference type="EMBL" id="FQXK01000003">
    <property type="protein sequence ID" value="SHH07776.1"/>
    <property type="molecule type" value="Genomic_DNA"/>
</dbReference>
<keyword evidence="1" id="KW-0175">Coiled coil</keyword>
<feature type="coiled-coil region" evidence="1">
    <location>
        <begin position="419"/>
        <end position="453"/>
    </location>
</feature>
<accession>A0A1M5Q1I5</accession>
<evidence type="ECO:0000259" key="2">
    <source>
        <dbReference type="Pfam" id="PF03432"/>
    </source>
</evidence>
<name>A0A1M5Q1I5_BUTFI</name>
<dbReference type="RefSeq" id="WP_073384724.1">
    <property type="nucleotide sequence ID" value="NZ_FQXK01000003.1"/>
</dbReference>
<evidence type="ECO:0000256" key="1">
    <source>
        <dbReference type="SAM" id="Coils"/>
    </source>
</evidence>
<dbReference type="GeneID" id="89509094"/>
<dbReference type="Proteomes" id="UP000184278">
    <property type="component" value="Unassembled WGS sequence"/>
</dbReference>
<dbReference type="OrthoDB" id="9762440at2"/>
<evidence type="ECO:0000313" key="4">
    <source>
        <dbReference type="Proteomes" id="UP000184278"/>
    </source>
</evidence>
<feature type="coiled-coil region" evidence="1">
    <location>
        <begin position="326"/>
        <end position="363"/>
    </location>
</feature>
<dbReference type="InterPro" id="IPR005094">
    <property type="entry name" value="Endonuclease_MobA/VirD2"/>
</dbReference>
<sequence>MAYTRIHAIKSTVTKAIAYICNPEKTEEKLLVDTFGCGIETAKHDFDFALSRTKRTDKNLAFHLIQSFAKGEVSHEEAHLIGIELADKLLEGKYSYIVATHTDKGHPHNHIIFCAADNIEHKKYYDTKRSYHHIRELSDELCKEHNLSVIIPSGVRGKKYTEWKAELEGNSWKKRLKEDIDECIRIAKSYDDFLLLIKGKGYTVYGDKLGDPHAKYIKFLAPGQERPIRGSFKNFGSGYTKEDIKDRIENPEKWHDNEQSAQKQTENNIAITKRIIKVPKKDILTRTGASKTLIDTSGEKFQNSPGLQHWASIKNLKTAASSYAAADNLAELHRQIEEKRAEANSAKTKLVELEHEIKKISELLLYAEQYIDNKSFHNKYKKSKDPDRYLRMHETQLILFDGAERMLRKIGLDADSIDITEIKKDYDNLTAQKTDIEKNYKSLKNETTALQLKSINISEYISQNKSQSEIKSSKYL</sequence>
<evidence type="ECO:0000313" key="3">
    <source>
        <dbReference type="EMBL" id="SHH07776.1"/>
    </source>
</evidence>
<keyword evidence="4" id="KW-1185">Reference proteome</keyword>